<dbReference type="Pfam" id="PF00307">
    <property type="entry name" value="CH"/>
    <property type="match status" value="1"/>
</dbReference>
<evidence type="ECO:0000256" key="8">
    <source>
        <dbReference type="ARBA" id="ARBA00022860"/>
    </source>
</evidence>
<dbReference type="SUPFAM" id="SSF52540">
    <property type="entry name" value="P-loop containing nucleoside triphosphate hydrolases"/>
    <property type="match status" value="11"/>
</dbReference>
<evidence type="ECO:0000256" key="3">
    <source>
        <dbReference type="ARBA" id="ARBA00022490"/>
    </source>
</evidence>
<dbReference type="Pfam" id="PF00612">
    <property type="entry name" value="IQ"/>
    <property type="match status" value="23"/>
</dbReference>
<dbReference type="GO" id="GO:0007051">
    <property type="term" value="P:spindle organization"/>
    <property type="evidence" value="ECO:0007669"/>
    <property type="project" value="TreeGrafter"/>
</dbReference>
<dbReference type="PROSITE" id="PS50096">
    <property type="entry name" value="IQ"/>
    <property type="match status" value="23"/>
</dbReference>
<sequence length="2693" mass="312498">MAVGRQSVEAAGLGELSSPGAKGRRCWTVAEGCGREEEECPAVLSLSHFSRPPFLSFGSVRVGTSRLRRLAVENPNAEPVRVAVCRPPPASKGFSVEQQRGSVLQPGERIFISITWTPLEGGKIRELITFIVNDVVKHQAVLLGTAEQPVKKKRNLWDTIKKKTPSQRPQRKKRLPIIKNVNKTFQIPEKMDRGRSPLQSCENMEMNRGSISADENSLILSESKLSLSPISPIMQENQHITCTPGSVRSTTYSVLGTAACDELLKDIKETCSVMLLCDYLVGKKLESPHNVNSMGTHLSHTNSVCTPEQRLHTHLNHRRILSPDSFVSNSYELAEEPAAAAKVPILSPDQFLKENQIAIQPALQVHKSVFLSSNVDSSMSRTTFPRQKMEKTQVVTFSVDPKFSNKAFNDINNSKSATLKDDKFEEKISRFRKTGKDQTSYVQKELCRKKPVLSSTVTKSKPDPPNGKEMVLKAKSKRCLSNAIQQCVNTPEGTKLQILPRLPVIEPLSGEVKCLEDKTASACLEVASYSRKRKSQEYLIDPDNRSEAYGETVKTKKIQISSAENGNKIGLKTSLPKPMSREKRGQTKRSGSLSQKFKTAKRTKKIVPVSQSHLTFVKPLKTDIPRHPMPFVAKNMFFDERWKEKQQRGFTWWLNYVLTPDDFSVKTDISQVNAAFLMLGTESHHKSSVPKAPTKEEASLRAYTARCKLNKLRRSACHLFTCDEMVRAIKRLEIEIEAKRLLVRKDRHLWKDIGERQKILNWLLCYNPLWLRIGLETIYGELIPLESNSDVMGLAVFILSRLLWNPDIAAEYRHPSVPHLYRDGHEEALSKFTLKKLLLLICFLDRAKLSRIIEHDPCLFCKNAEFKSSKEILLAFSRDFLSGEGDLSRHLGFMGFPVNHVQTPLDEFDFAVTNLATDLQCGIRLVRALELLSKNWSLSKKLRVPAISRLQKIHNVNIVLEVLKDHGIQLKDEHSGTIEAKDIVDRHREKTFALLWKIVFAFQVDVSLDVIQLKEETDILKNMYISKGKGVSLESSVVKQVRKDSSSNSFYSSESYSGNIKLLMIWVNAVCQFYNVKVENFTVSFSDGRVLCYLIHHYHPCYIPLDAICQRTTQTVECTKSGTLALNSSSESEGSLNLLSETFDQAVTTSMLYKELLDNEKRNFQLINAAVSNLGGIPSMIHHSDMSNTIPDEKVVITYLSYLCSRLLELSKEIRAAQLIQSAWRERRLKTKLAQTKSAAVVIQKYWRRCLAKMELEKLKKAKQEEAIKGWHEAAAVLQAWYKMKKARKHFLKMSKAALVIQIHYRAYREQTTQRLKFLQMKKAAVCLQAGYRGYKLRKMLRCQYAAAVKIQAAFRAYTAKTKYQALIQASRTIQKWYRASRMRRQFLKTKALVTSLQAALRGWQVRKWFLEQRAAAVIIQTAFRRYEARKRFIMTRGAVLILQQHYRAKRSSRKQHQEYIVLRSSIIQLQAAWRGNLVRKQFQRQLQAAVVIQSFYRMHVNHTKFKRFRGAVITVQRWYRAIVLTHRKRQEYLSLREAAVKIQAFYRGGKARRKIQHMDQAAVRIQAMFKMHQCNVTYQAMKLSAVIIQRRYRAFCRGRKERRNYLQIKKSSLILQAAYRGMKVRQELKILHQSATSLQSFYRMYRQQKSFQKLVAAAKLIQQWYRGCKGRNVQMHKYRQIKMSALRIQSAFRGMKARHHLQKMHRAATTIQRLFRTFLQRKSFLSLKAAALTIQRKYRATVLSKQQHEEYLHLRKTAIIVQSTIRGQLTRKSVKQMQRAATVIQAAFRMHMAYTQYQALKLATIRIQRQYRAYQETKCVRGLYLKQRHSALVLQAAFRGMKMRWVFKKQHDAAIIIQSNYRRHRQQCSYKQMQWAARVIQGRVRANMLSKIAVQQYFCVKTATVCIQRAFRKMKATQYQRHQAALVLQRNFKMQRERRRYLALKAATVLLQRWYRSLILGRRQVRKYASVYAAIVCVQSFFRGFKVRKQIKHMHSAARIIQASFRRHRARVKYQRLRYAAIIIQTYYRTYVKLKHQQSSVMQKSIVTQVFDSDMKRKQELAAMHIAATLIQSFYRMHVQHKHYRLIQWAVITIQSAYRGMVVRRKTKKAHSAMAPLFSMVVDCKKSVQFVTEATVLHGLCYTEQYQKYRKAATLIQQHYRSYLTMKHQRAAYLQTLKRIIIAQAAVRGFIERQRFCRMKRSVIKIQAFLRGCKARQLAIEMIAARNRTTVIPTWLHRSRTTKEYRAIERATHVIQRYQKAKQQRIWFLRMKVSTVLIQRKWRATRAAKMARQKFLAIKVSVQIIQFAYRKYCARKQLQKILVQRRQNVLLHFTAAAYHHLAAVKIQRAYRNHLHLKHVYLQLSSVLYIQQWYRAKKQRIRYLQYREKIIKIQRNVRRWISDRKKSAVQEHKNPQTLSNGIIKFQALWRGYSWRKKTDTAETRALRDSLIIANKESKEEKKLCNRTALAIDRLLKYKHFSYILAALKELEVVTRLSPVCCESISQTEAVCTIFTLIRSCNRSVPCMDVITYSVQVLLNLSKYERTTEAVYAVEKSVDTLLDLLQMYREKAGGKISEKGGSIFTKTCCLLALLSKDSRRASEIRNNPRMVARLQTLFKLTVRKYQMDAQRLRTKENSCAYKNGHCSIPVTPVRIKMVSRQRPAWILRKDNIQEIVNPLQAIEMVLDTLGISCS</sequence>
<keyword evidence="9" id="KW-0175">Coiled coil</keyword>
<dbReference type="GO" id="GO:0005516">
    <property type="term" value="F:calmodulin binding"/>
    <property type="evidence" value="ECO:0007669"/>
    <property type="project" value="UniProtKB-KW"/>
</dbReference>
<evidence type="ECO:0000256" key="4">
    <source>
        <dbReference type="ARBA" id="ARBA00022553"/>
    </source>
</evidence>
<dbReference type="GO" id="GO:0000922">
    <property type="term" value="C:spindle pole"/>
    <property type="evidence" value="ECO:0007669"/>
    <property type="project" value="TreeGrafter"/>
</dbReference>
<keyword evidence="8" id="KW-0112">Calmodulin-binding</keyword>
<evidence type="ECO:0000256" key="6">
    <source>
        <dbReference type="ARBA" id="ARBA00022737"/>
    </source>
</evidence>
<evidence type="ECO:0000256" key="12">
    <source>
        <dbReference type="SAM" id="MobiDB-lite"/>
    </source>
</evidence>
<evidence type="ECO:0000259" key="13">
    <source>
        <dbReference type="PROSITE" id="PS50021"/>
    </source>
</evidence>
<dbReference type="Proteomes" id="UP001652642">
    <property type="component" value="Chromosome 4"/>
</dbReference>
<evidence type="ECO:0000256" key="2">
    <source>
        <dbReference type="ARBA" id="ARBA00004496"/>
    </source>
</evidence>
<dbReference type="Gene3D" id="2.60.40.10">
    <property type="entry name" value="Immunoglobulins"/>
    <property type="match status" value="1"/>
</dbReference>
<dbReference type="CDD" id="cd21224">
    <property type="entry name" value="CH_ASPM_rpt2"/>
    <property type="match status" value="1"/>
</dbReference>
<gene>
    <name evidence="15" type="primary">ASPM</name>
</gene>
<dbReference type="SMART" id="SM00015">
    <property type="entry name" value="IQ"/>
    <property type="match status" value="39"/>
</dbReference>
<evidence type="ECO:0000256" key="11">
    <source>
        <dbReference type="ARBA" id="ARBA00023306"/>
    </source>
</evidence>
<keyword evidence="14" id="KW-1185">Reference proteome</keyword>
<dbReference type="Gene3D" id="1.10.418.10">
    <property type="entry name" value="Calponin-like domain"/>
    <property type="match status" value="2"/>
</dbReference>
<accession>A0A6J0SHN4</accession>
<dbReference type="PROSITE" id="PS50021">
    <property type="entry name" value="CH"/>
    <property type="match status" value="2"/>
</dbReference>
<keyword evidence="3" id="KW-0963">Cytoplasm</keyword>
<name>A0A6J0SHN4_9SAUR</name>
<dbReference type="InterPro" id="IPR031549">
    <property type="entry name" value="ASH"/>
</dbReference>
<evidence type="ECO:0000256" key="7">
    <source>
        <dbReference type="ARBA" id="ARBA00022776"/>
    </source>
</evidence>
<dbReference type="KEGG" id="pvt:110070961"/>
<dbReference type="InterPro" id="IPR051185">
    <property type="entry name" value="ASPM"/>
</dbReference>
<dbReference type="InterPro" id="IPR001715">
    <property type="entry name" value="CH_dom"/>
</dbReference>
<dbReference type="InterPro" id="IPR036872">
    <property type="entry name" value="CH_dom_sf"/>
</dbReference>
<dbReference type="OrthoDB" id="2148418at2759"/>
<dbReference type="RefSeq" id="XP_020634348.2">
    <property type="nucleotide sequence ID" value="XM_020778689.2"/>
</dbReference>
<proteinExistence type="predicted"/>
<dbReference type="GeneID" id="110070961"/>
<evidence type="ECO:0000256" key="5">
    <source>
        <dbReference type="ARBA" id="ARBA00022618"/>
    </source>
</evidence>
<organism evidence="14 15">
    <name type="scientific">Pogona vitticeps</name>
    <name type="common">central bearded dragon</name>
    <dbReference type="NCBI Taxonomy" id="103695"/>
    <lineage>
        <taxon>Eukaryota</taxon>
        <taxon>Metazoa</taxon>
        <taxon>Chordata</taxon>
        <taxon>Craniata</taxon>
        <taxon>Vertebrata</taxon>
        <taxon>Euteleostomi</taxon>
        <taxon>Lepidosauria</taxon>
        <taxon>Squamata</taxon>
        <taxon>Bifurcata</taxon>
        <taxon>Unidentata</taxon>
        <taxon>Episquamata</taxon>
        <taxon>Toxicofera</taxon>
        <taxon>Iguania</taxon>
        <taxon>Acrodonta</taxon>
        <taxon>Agamidae</taxon>
        <taxon>Amphibolurinae</taxon>
        <taxon>Pogona</taxon>
    </lineage>
</organism>
<keyword evidence="7" id="KW-0498">Mitosis</keyword>
<reference evidence="15" key="1">
    <citation type="submission" date="2025-08" db="UniProtKB">
        <authorList>
            <consortium name="RefSeq"/>
        </authorList>
    </citation>
    <scope>IDENTIFICATION</scope>
</reference>
<evidence type="ECO:0000313" key="14">
    <source>
        <dbReference type="Proteomes" id="UP001652642"/>
    </source>
</evidence>
<keyword evidence="4" id="KW-0597">Phosphoprotein</keyword>
<dbReference type="PANTHER" id="PTHR22706">
    <property type="entry name" value="ASSEMBLY FACTOR FOR SPINDLE MICROTUBULES"/>
    <property type="match status" value="1"/>
</dbReference>
<feature type="compositionally biased region" description="Polar residues" evidence="12">
    <location>
        <begin position="588"/>
        <end position="597"/>
    </location>
</feature>
<keyword evidence="5" id="KW-0132">Cell division</keyword>
<evidence type="ECO:0000256" key="1">
    <source>
        <dbReference type="ARBA" id="ARBA00004123"/>
    </source>
</evidence>
<feature type="region of interest" description="Disordered" evidence="12">
    <location>
        <begin position="567"/>
        <end position="597"/>
    </location>
</feature>
<feature type="domain" description="Calponin-homology (CH)" evidence="13">
    <location>
        <begin position="1057"/>
        <end position="1208"/>
    </location>
</feature>
<keyword evidence="11" id="KW-0131">Cell cycle</keyword>
<evidence type="ECO:0000256" key="10">
    <source>
        <dbReference type="ARBA" id="ARBA00023242"/>
    </source>
</evidence>
<dbReference type="GO" id="GO:0005737">
    <property type="term" value="C:cytoplasm"/>
    <property type="evidence" value="ECO:0007669"/>
    <property type="project" value="UniProtKB-SubCell"/>
</dbReference>
<dbReference type="GO" id="GO:0005634">
    <property type="term" value="C:nucleus"/>
    <property type="evidence" value="ECO:0007669"/>
    <property type="project" value="UniProtKB-SubCell"/>
</dbReference>
<dbReference type="CTD" id="259266"/>
<keyword evidence="6" id="KW-0677">Repeat</keyword>
<dbReference type="CDD" id="cd21223">
    <property type="entry name" value="CH_ASPM_rpt1"/>
    <property type="match status" value="1"/>
</dbReference>
<dbReference type="InterPro" id="IPR027417">
    <property type="entry name" value="P-loop_NTPase"/>
</dbReference>
<dbReference type="GO" id="GO:0051301">
    <property type="term" value="P:cell division"/>
    <property type="evidence" value="ECO:0007669"/>
    <property type="project" value="UniProtKB-KW"/>
</dbReference>
<dbReference type="GO" id="GO:0000278">
    <property type="term" value="P:mitotic cell cycle"/>
    <property type="evidence" value="ECO:0007669"/>
    <property type="project" value="TreeGrafter"/>
</dbReference>
<dbReference type="InParanoid" id="A0A6J0SHN4"/>
<dbReference type="InterPro" id="IPR013783">
    <property type="entry name" value="Ig-like_fold"/>
</dbReference>
<dbReference type="GO" id="GO:0051295">
    <property type="term" value="P:establishment of meiotic spindle localization"/>
    <property type="evidence" value="ECO:0007669"/>
    <property type="project" value="TreeGrafter"/>
</dbReference>
<dbReference type="SMART" id="SM00033">
    <property type="entry name" value="CH"/>
    <property type="match status" value="2"/>
</dbReference>
<dbReference type="SUPFAM" id="SSF47576">
    <property type="entry name" value="Calponin-homology domain, CH-domain"/>
    <property type="match status" value="1"/>
</dbReference>
<dbReference type="Pfam" id="PF15780">
    <property type="entry name" value="ASH"/>
    <property type="match status" value="1"/>
</dbReference>
<feature type="domain" description="Calponin-homology (CH)" evidence="13">
    <location>
        <begin position="867"/>
        <end position="1003"/>
    </location>
</feature>
<keyword evidence="10" id="KW-0539">Nucleus</keyword>
<comment type="subcellular location">
    <subcellularLocation>
        <location evidence="2">Cytoplasm</location>
    </subcellularLocation>
    <subcellularLocation>
        <location evidence="1">Nucleus</location>
    </subcellularLocation>
</comment>
<dbReference type="Gene3D" id="1.20.5.190">
    <property type="match status" value="18"/>
</dbReference>
<evidence type="ECO:0000256" key="9">
    <source>
        <dbReference type="ARBA" id="ARBA00023054"/>
    </source>
</evidence>
<dbReference type="PANTHER" id="PTHR22706:SF1">
    <property type="entry name" value="ASSEMBLY FACTOR FOR SPINDLE MICROTUBULES"/>
    <property type="match status" value="1"/>
</dbReference>
<dbReference type="InterPro" id="IPR000048">
    <property type="entry name" value="IQ_motif_EF-hand-BS"/>
</dbReference>
<evidence type="ECO:0000313" key="15">
    <source>
        <dbReference type="RefSeq" id="XP_020634348.2"/>
    </source>
</evidence>
<protein>
    <submittedName>
        <fullName evidence="15">Abnormal spindle-like microcephaly-associated protein isoform X1</fullName>
    </submittedName>
</protein>